<dbReference type="Pfam" id="PF00535">
    <property type="entry name" value="Glycos_transf_2"/>
    <property type="match status" value="1"/>
</dbReference>
<dbReference type="AlphaFoldDB" id="A0A1M5Y642"/>
<dbReference type="InterPro" id="IPR029044">
    <property type="entry name" value="Nucleotide-diphossugar_trans"/>
</dbReference>
<keyword evidence="2" id="KW-0808">Transferase</keyword>
<accession>A0A1M5Y642</accession>
<dbReference type="GO" id="GO:0016740">
    <property type="term" value="F:transferase activity"/>
    <property type="evidence" value="ECO:0007669"/>
    <property type="project" value="UniProtKB-KW"/>
</dbReference>
<evidence type="ECO:0000313" key="3">
    <source>
        <dbReference type="Proteomes" id="UP000184221"/>
    </source>
</evidence>
<feature type="domain" description="Glycosyltransferase 2-like" evidence="1">
    <location>
        <begin position="8"/>
        <end position="116"/>
    </location>
</feature>
<dbReference type="InterPro" id="IPR001173">
    <property type="entry name" value="Glyco_trans_2-like"/>
</dbReference>
<sequence length="295" mass="32749">MATLPHITVLMGTRNGAAYLPQQLASLSAQDHADWSLWVSDDGSSDATRCQIRAFAETQPNPVLLLPGPQRGLTANYLSLLCHPDLPPGPVAFADQDDLWLPTHLTRGLTALVREPGPGQAYVARRMVLRAGRTPRLIPHRLHRTPGFRNALVECLTPGSGLILDAAATRFARQIGPVKVPFWDWWLYLILTGAEMRILHDTYPGILYRAHASNQLGPRVGSRAALWRVLRLMDGTYRDWVNANLAALEPHIGHLTPKTQTILQPLLPLPPGSRLRALSAYRQWPRDRLALWLAG</sequence>
<dbReference type="Gene3D" id="3.90.550.10">
    <property type="entry name" value="Spore Coat Polysaccharide Biosynthesis Protein SpsA, Chain A"/>
    <property type="match status" value="1"/>
</dbReference>
<reference evidence="2 3" key="1">
    <citation type="submission" date="2016-11" db="EMBL/GenBank/DDBJ databases">
        <authorList>
            <person name="Jaros S."/>
            <person name="Januszkiewicz K."/>
            <person name="Wedrychowicz H."/>
        </authorList>
    </citation>
    <scope>NUCLEOTIDE SEQUENCE [LARGE SCALE GENOMIC DNA]</scope>
    <source>
        <strain evidence="2 3">DSM 29431</strain>
    </source>
</reference>
<dbReference type="Proteomes" id="UP000184221">
    <property type="component" value="Unassembled WGS sequence"/>
</dbReference>
<gene>
    <name evidence="2" type="ORF">SAMN05443551_0115</name>
</gene>
<evidence type="ECO:0000259" key="1">
    <source>
        <dbReference type="Pfam" id="PF00535"/>
    </source>
</evidence>
<name>A0A1M5Y642_9RHOB</name>
<dbReference type="STRING" id="996342.SAMN05443551_0115"/>
<dbReference type="OrthoDB" id="9802649at2"/>
<keyword evidence="3" id="KW-1185">Reference proteome</keyword>
<proteinExistence type="predicted"/>
<protein>
    <submittedName>
        <fullName evidence="2">Glycosyl transferase family 2</fullName>
    </submittedName>
</protein>
<dbReference type="SUPFAM" id="SSF53448">
    <property type="entry name" value="Nucleotide-diphospho-sugar transferases"/>
    <property type="match status" value="1"/>
</dbReference>
<evidence type="ECO:0000313" key="2">
    <source>
        <dbReference type="EMBL" id="SHI07551.1"/>
    </source>
</evidence>
<dbReference type="EMBL" id="FQXC01000012">
    <property type="protein sequence ID" value="SHI07551.1"/>
    <property type="molecule type" value="Genomic_DNA"/>
</dbReference>
<organism evidence="2 3">
    <name type="scientific">Marivita hallyeonensis</name>
    <dbReference type="NCBI Taxonomy" id="996342"/>
    <lineage>
        <taxon>Bacteria</taxon>
        <taxon>Pseudomonadati</taxon>
        <taxon>Pseudomonadota</taxon>
        <taxon>Alphaproteobacteria</taxon>
        <taxon>Rhodobacterales</taxon>
        <taxon>Roseobacteraceae</taxon>
        <taxon>Marivita</taxon>
    </lineage>
</organism>